<name>A0ABM8UIR6_9BACT</name>
<evidence type="ECO:0000256" key="3">
    <source>
        <dbReference type="ARBA" id="ARBA00023082"/>
    </source>
</evidence>
<dbReference type="Proteomes" id="UP000679725">
    <property type="component" value="Unassembled WGS sequence"/>
</dbReference>
<evidence type="ECO:0000256" key="5">
    <source>
        <dbReference type="ARBA" id="ARBA00023163"/>
    </source>
</evidence>
<dbReference type="InterPro" id="IPR007627">
    <property type="entry name" value="RNA_pol_sigma70_r2"/>
</dbReference>
<proteinExistence type="inferred from homology"/>
<evidence type="ECO:0000256" key="1">
    <source>
        <dbReference type="ARBA" id="ARBA00010641"/>
    </source>
</evidence>
<reference evidence="8 9" key="1">
    <citation type="submission" date="2021-04" db="EMBL/GenBank/DDBJ databases">
        <authorList>
            <person name="Rodrigo-Torres L."/>
            <person name="Arahal R. D."/>
            <person name="Lucena T."/>
        </authorList>
    </citation>
    <scope>NUCLEOTIDE SEQUENCE [LARGE SCALE GENOMIC DNA]</scope>
    <source>
        <strain evidence="8 9">CECT 9623</strain>
    </source>
</reference>
<dbReference type="RefSeq" id="WP_215231527.1">
    <property type="nucleotide sequence ID" value="NZ_CAJRAU010000001.1"/>
</dbReference>
<comment type="caution">
    <text evidence="8">The sequence shown here is derived from an EMBL/GenBank/DDBJ whole genome shotgun (WGS) entry which is preliminary data.</text>
</comment>
<keyword evidence="4" id="KW-0238">DNA-binding</keyword>
<keyword evidence="3" id="KW-0731">Sigma factor</keyword>
<dbReference type="Gene3D" id="1.10.10.10">
    <property type="entry name" value="Winged helix-like DNA-binding domain superfamily/Winged helix DNA-binding domain"/>
    <property type="match status" value="1"/>
</dbReference>
<dbReference type="EMBL" id="CAJRAU010000001">
    <property type="protein sequence ID" value="CAG5067341.1"/>
    <property type="molecule type" value="Genomic_DNA"/>
</dbReference>
<gene>
    <name evidence="8" type="primary">algU_1</name>
    <name evidence="8" type="ORF">DYBT9623_00061</name>
</gene>
<protein>
    <submittedName>
        <fullName evidence="8">RNA polymerase sigma-H factor</fullName>
    </submittedName>
</protein>
<accession>A0ABM8UIR6</accession>
<dbReference type="Pfam" id="PF08281">
    <property type="entry name" value="Sigma70_r4_2"/>
    <property type="match status" value="1"/>
</dbReference>
<comment type="similarity">
    <text evidence="1">Belongs to the sigma-70 factor family. ECF subfamily.</text>
</comment>
<evidence type="ECO:0000259" key="6">
    <source>
        <dbReference type="Pfam" id="PF04542"/>
    </source>
</evidence>
<dbReference type="SUPFAM" id="SSF88946">
    <property type="entry name" value="Sigma2 domain of RNA polymerase sigma factors"/>
    <property type="match status" value="1"/>
</dbReference>
<dbReference type="NCBIfam" id="TIGR02937">
    <property type="entry name" value="sigma70-ECF"/>
    <property type="match status" value="1"/>
</dbReference>
<dbReference type="Gene3D" id="1.10.1740.10">
    <property type="match status" value="1"/>
</dbReference>
<evidence type="ECO:0000259" key="7">
    <source>
        <dbReference type="Pfam" id="PF08281"/>
    </source>
</evidence>
<dbReference type="CDD" id="cd06171">
    <property type="entry name" value="Sigma70_r4"/>
    <property type="match status" value="1"/>
</dbReference>
<dbReference type="InterPro" id="IPR014284">
    <property type="entry name" value="RNA_pol_sigma-70_dom"/>
</dbReference>
<keyword evidence="2" id="KW-0805">Transcription regulation</keyword>
<dbReference type="PANTHER" id="PTHR43133">
    <property type="entry name" value="RNA POLYMERASE ECF-TYPE SIGMA FACTO"/>
    <property type="match status" value="1"/>
</dbReference>
<sequence length="194" mass="22465">MRLFKSKKYSSLEELVKACQRQDPSAQTAFYDLYKSKLLGICFRYAKTGAEAEDIFQEALIKVFKNLGELKDINVVASWVKSIVIRTAINYYNRTTKQEQLNSCVDDITAELKSEEHERIIDQMDMEVLLNVINSLPDGYRMVVNLYLIDGFSHKEIGEFLHITESTSRSQFFKGRNLLIKKLEQKGITQYEIS</sequence>
<dbReference type="InterPro" id="IPR013325">
    <property type="entry name" value="RNA_pol_sigma_r2"/>
</dbReference>
<evidence type="ECO:0000313" key="8">
    <source>
        <dbReference type="EMBL" id="CAG5067341.1"/>
    </source>
</evidence>
<evidence type="ECO:0000313" key="9">
    <source>
        <dbReference type="Proteomes" id="UP000679725"/>
    </source>
</evidence>
<dbReference type="InterPro" id="IPR013249">
    <property type="entry name" value="RNA_pol_sigma70_r4_t2"/>
</dbReference>
<keyword evidence="5" id="KW-0804">Transcription</keyword>
<evidence type="ECO:0000256" key="4">
    <source>
        <dbReference type="ARBA" id="ARBA00023125"/>
    </source>
</evidence>
<dbReference type="SUPFAM" id="SSF88659">
    <property type="entry name" value="Sigma3 and sigma4 domains of RNA polymerase sigma factors"/>
    <property type="match status" value="1"/>
</dbReference>
<evidence type="ECO:0000256" key="2">
    <source>
        <dbReference type="ARBA" id="ARBA00023015"/>
    </source>
</evidence>
<feature type="domain" description="RNA polymerase sigma-70 region 2" evidence="6">
    <location>
        <begin position="31"/>
        <end position="96"/>
    </location>
</feature>
<keyword evidence="9" id="KW-1185">Reference proteome</keyword>
<feature type="domain" description="RNA polymerase sigma factor 70 region 4 type 2" evidence="7">
    <location>
        <begin position="128"/>
        <end position="177"/>
    </location>
</feature>
<organism evidence="8 9">
    <name type="scientific">Dyadobacter linearis</name>
    <dbReference type="NCBI Taxonomy" id="2823330"/>
    <lineage>
        <taxon>Bacteria</taxon>
        <taxon>Pseudomonadati</taxon>
        <taxon>Bacteroidota</taxon>
        <taxon>Cytophagia</taxon>
        <taxon>Cytophagales</taxon>
        <taxon>Spirosomataceae</taxon>
        <taxon>Dyadobacter</taxon>
    </lineage>
</organism>
<dbReference type="PANTHER" id="PTHR43133:SF8">
    <property type="entry name" value="RNA POLYMERASE SIGMA FACTOR HI_1459-RELATED"/>
    <property type="match status" value="1"/>
</dbReference>
<dbReference type="Pfam" id="PF04542">
    <property type="entry name" value="Sigma70_r2"/>
    <property type="match status" value="1"/>
</dbReference>
<dbReference type="InterPro" id="IPR013324">
    <property type="entry name" value="RNA_pol_sigma_r3/r4-like"/>
</dbReference>
<dbReference type="InterPro" id="IPR039425">
    <property type="entry name" value="RNA_pol_sigma-70-like"/>
</dbReference>
<dbReference type="InterPro" id="IPR036388">
    <property type="entry name" value="WH-like_DNA-bd_sf"/>
</dbReference>